<dbReference type="InterPro" id="IPR036291">
    <property type="entry name" value="NAD(P)-bd_dom_sf"/>
</dbReference>
<dbReference type="Pfam" id="PF13561">
    <property type="entry name" value="adh_short_C2"/>
    <property type="match status" value="1"/>
</dbReference>
<sequence>MNIENKKILIVGGTSGFGLEIAKLALQNNATVTIIGRDKDRLEEALQSLKLVNTSVTGYIVEATNVNQLNYFFEQNGSFDHVVSMLGGAMDGGFLDNTVENIEKIVKGKFFNNLQLAQIAKKHLNKKGSIILTAGSGGSPATASGAYVGNHAIDQLVQGLALELAPDYRVNAVSPTWTPTGLWRDMDDHDKDEQIKSFSDAVPLKRLGSLQEVGSGYLYLMSNDFITGQTMHIDGGIDLR</sequence>
<name>A0ABD4XKZ4_WEIPA</name>
<evidence type="ECO:0000256" key="2">
    <source>
        <dbReference type="ARBA" id="ARBA00023002"/>
    </source>
</evidence>
<dbReference type="RefSeq" id="WP_277362578.1">
    <property type="nucleotide sequence ID" value="NZ_JAANXN010000017.1"/>
</dbReference>
<comment type="caution">
    <text evidence="3">The sequence shown here is derived from an EMBL/GenBank/DDBJ whole genome shotgun (WGS) entry which is preliminary data.</text>
</comment>
<dbReference type="Proteomes" id="UP001215461">
    <property type="component" value="Unassembled WGS sequence"/>
</dbReference>
<reference evidence="3 4" key="1">
    <citation type="submission" date="2020-03" db="EMBL/GenBank/DDBJ databases">
        <title>Comparative genomics of Weissella paramesenteroides.</title>
        <authorList>
            <person name="Kant R."/>
            <person name="Takala T."/>
            <person name="Saris P."/>
        </authorList>
    </citation>
    <scope>NUCLEOTIDE SEQUENCE [LARGE SCALE GENOMIC DNA]</scope>
    <source>
        <strain evidence="3 4">SJ27-4</strain>
    </source>
</reference>
<dbReference type="GO" id="GO:0016491">
    <property type="term" value="F:oxidoreductase activity"/>
    <property type="evidence" value="ECO:0007669"/>
    <property type="project" value="UniProtKB-KW"/>
</dbReference>
<organism evidence="3 4">
    <name type="scientific">Weissella paramesenteroides</name>
    <name type="common">Leuconostoc paramesenteroides</name>
    <dbReference type="NCBI Taxonomy" id="1249"/>
    <lineage>
        <taxon>Bacteria</taxon>
        <taxon>Bacillati</taxon>
        <taxon>Bacillota</taxon>
        <taxon>Bacilli</taxon>
        <taxon>Lactobacillales</taxon>
        <taxon>Lactobacillaceae</taxon>
        <taxon>Weissella</taxon>
    </lineage>
</organism>
<dbReference type="SUPFAM" id="SSF51735">
    <property type="entry name" value="NAD(P)-binding Rossmann-fold domains"/>
    <property type="match status" value="1"/>
</dbReference>
<evidence type="ECO:0000313" key="4">
    <source>
        <dbReference type="Proteomes" id="UP001215461"/>
    </source>
</evidence>
<comment type="similarity">
    <text evidence="1">Belongs to the short-chain dehydrogenases/reductases (SDR) family.</text>
</comment>
<dbReference type="InterPro" id="IPR002347">
    <property type="entry name" value="SDR_fam"/>
</dbReference>
<dbReference type="PANTHER" id="PTHR43477">
    <property type="entry name" value="DIHYDROANTICAPSIN 7-DEHYDROGENASE"/>
    <property type="match status" value="1"/>
</dbReference>
<dbReference type="InterPro" id="IPR051122">
    <property type="entry name" value="SDR_DHRS6-like"/>
</dbReference>
<proteinExistence type="inferred from homology"/>
<dbReference type="EMBL" id="JAANXN010000017">
    <property type="protein sequence ID" value="MDF8371969.1"/>
    <property type="molecule type" value="Genomic_DNA"/>
</dbReference>
<gene>
    <name evidence="3" type="ORF">G9403_10090</name>
</gene>
<evidence type="ECO:0000256" key="1">
    <source>
        <dbReference type="ARBA" id="ARBA00006484"/>
    </source>
</evidence>
<protein>
    <submittedName>
        <fullName evidence="3">SDR family oxidoreductase</fullName>
    </submittedName>
</protein>
<dbReference type="Gene3D" id="3.40.50.720">
    <property type="entry name" value="NAD(P)-binding Rossmann-like Domain"/>
    <property type="match status" value="1"/>
</dbReference>
<keyword evidence="2" id="KW-0560">Oxidoreductase</keyword>
<dbReference type="AlphaFoldDB" id="A0ABD4XKZ4"/>
<dbReference type="PRINTS" id="PR00081">
    <property type="entry name" value="GDHRDH"/>
</dbReference>
<accession>A0ABD4XKZ4</accession>
<evidence type="ECO:0000313" key="3">
    <source>
        <dbReference type="EMBL" id="MDF8371969.1"/>
    </source>
</evidence>
<dbReference type="PANTHER" id="PTHR43477:SF1">
    <property type="entry name" value="DIHYDROANTICAPSIN 7-DEHYDROGENASE"/>
    <property type="match status" value="1"/>
</dbReference>